<dbReference type="AlphaFoldDB" id="A0A9P7KHE6"/>
<feature type="region of interest" description="Disordered" evidence="1">
    <location>
        <begin position="502"/>
        <end position="525"/>
    </location>
</feature>
<evidence type="ECO:0000313" key="4">
    <source>
        <dbReference type="Proteomes" id="UP000717328"/>
    </source>
</evidence>
<feature type="compositionally biased region" description="Low complexity" evidence="1">
    <location>
        <begin position="73"/>
        <end position="85"/>
    </location>
</feature>
<dbReference type="OrthoDB" id="2013972at2759"/>
<reference evidence="3" key="2">
    <citation type="submission" date="2021-10" db="EMBL/GenBank/DDBJ databases">
        <title>Phylogenomics reveals ancestral predisposition of the termite-cultivated fungus Termitomyces towards a domesticated lifestyle.</title>
        <authorList>
            <person name="Auxier B."/>
            <person name="Grum-Grzhimaylo A."/>
            <person name="Cardenas M.E."/>
            <person name="Lodge J.D."/>
            <person name="Laessoe T."/>
            <person name="Pedersen O."/>
            <person name="Smith M.E."/>
            <person name="Kuyper T.W."/>
            <person name="Franco-Molano E.A."/>
            <person name="Baroni T.J."/>
            <person name="Aanen D.K."/>
        </authorList>
    </citation>
    <scope>NUCLEOTIDE SEQUENCE</scope>
    <source>
        <strain evidence="3">D49</strain>
    </source>
</reference>
<dbReference type="SUPFAM" id="SSF53335">
    <property type="entry name" value="S-adenosyl-L-methionine-dependent methyltransferases"/>
    <property type="match status" value="1"/>
</dbReference>
<feature type="compositionally biased region" description="Low complexity" evidence="1">
    <location>
        <begin position="51"/>
        <end position="61"/>
    </location>
</feature>
<dbReference type="Gene3D" id="3.40.50.150">
    <property type="entry name" value="Vaccinia Virus protein VP39"/>
    <property type="match status" value="1"/>
</dbReference>
<feature type="region of interest" description="Disordered" evidence="1">
    <location>
        <begin position="405"/>
        <end position="438"/>
    </location>
</feature>
<gene>
    <name evidence="3" type="ORF">H0H81_004531</name>
</gene>
<feature type="compositionally biased region" description="Basic and acidic residues" evidence="1">
    <location>
        <begin position="1"/>
        <end position="22"/>
    </location>
</feature>
<comment type="caution">
    <text evidence="3">The sequence shown here is derived from an EMBL/GenBank/DDBJ whole genome shotgun (WGS) entry which is preliminary data.</text>
</comment>
<feature type="compositionally biased region" description="Acidic residues" evidence="1">
    <location>
        <begin position="359"/>
        <end position="368"/>
    </location>
</feature>
<feature type="region of interest" description="Disordered" evidence="1">
    <location>
        <begin position="1"/>
        <end position="110"/>
    </location>
</feature>
<dbReference type="InterPro" id="IPR029063">
    <property type="entry name" value="SAM-dependent_MTases_sf"/>
</dbReference>
<feature type="compositionally biased region" description="Polar residues" evidence="1">
    <location>
        <begin position="742"/>
        <end position="751"/>
    </location>
</feature>
<evidence type="ECO:0000256" key="1">
    <source>
        <dbReference type="SAM" id="MobiDB-lite"/>
    </source>
</evidence>
<proteinExistence type="predicted"/>
<name>A0A9P7KHE6_9AGAR</name>
<organism evidence="3 4">
    <name type="scientific">Sphagnurus paluster</name>
    <dbReference type="NCBI Taxonomy" id="117069"/>
    <lineage>
        <taxon>Eukaryota</taxon>
        <taxon>Fungi</taxon>
        <taxon>Dikarya</taxon>
        <taxon>Basidiomycota</taxon>
        <taxon>Agaricomycotina</taxon>
        <taxon>Agaricomycetes</taxon>
        <taxon>Agaricomycetidae</taxon>
        <taxon>Agaricales</taxon>
        <taxon>Tricholomatineae</taxon>
        <taxon>Lyophyllaceae</taxon>
        <taxon>Sphagnurus</taxon>
    </lineage>
</organism>
<accession>A0A9P7KHE6</accession>
<reference evidence="3" key="1">
    <citation type="submission" date="2021-02" db="EMBL/GenBank/DDBJ databases">
        <authorList>
            <person name="Nieuwenhuis M."/>
            <person name="Van De Peppel L.J.J."/>
        </authorList>
    </citation>
    <scope>NUCLEOTIDE SEQUENCE</scope>
    <source>
        <strain evidence="3">D49</strain>
    </source>
</reference>
<protein>
    <recommendedName>
        <fullName evidence="2">Methyltransferase domain-containing protein</fullName>
    </recommendedName>
</protein>
<feature type="region of interest" description="Disordered" evidence="1">
    <location>
        <begin position="729"/>
        <end position="753"/>
    </location>
</feature>
<dbReference type="Pfam" id="PF13649">
    <property type="entry name" value="Methyltransf_25"/>
    <property type="match status" value="1"/>
</dbReference>
<evidence type="ECO:0000313" key="3">
    <source>
        <dbReference type="EMBL" id="KAG5652571.1"/>
    </source>
</evidence>
<feature type="compositionally biased region" description="Polar residues" evidence="1">
    <location>
        <begin position="853"/>
        <end position="875"/>
    </location>
</feature>
<dbReference type="InterPro" id="IPR041698">
    <property type="entry name" value="Methyltransf_25"/>
</dbReference>
<feature type="domain" description="Methyltransferase" evidence="2">
    <location>
        <begin position="218"/>
        <end position="311"/>
    </location>
</feature>
<sequence>MGFGFKEKGKEKDLRKRSDHAKTLSPIGRPKSPLSLASTIRFDERHQQDRPTSSHSSLFSLHKPKSLKKKKSSASLLTAASKSAFVEPASPEPLQPTRAPSSDGSSQSHLVTSIASLTAAHKEKSARAAAQDLRKEEYRQLQLQGPKPRPPNTTCRKTIWAKRHNMKVHTHQGQAVYMQAYDPILLENDRHLDILLRRLNPLENPSFHDYGRKVPFFVLDVGCGAGHWLLDAANCWSQSSITGFDMVDILAPQVRNNDRIIFTRGNFLKAPWPFPAKTFDLVRMANLSLCIPYDKWEAVISEAHRVLTIDGRLELIDDEIFFPYAPPLVTPPSPSQQTSISPTPPKPRILTRGTSFFDMDGEDEDDADSLNTDSTLIGDGDSPASPSWRKRFSFTGADNKRKSLEKPLPVFSPKVSLEDPHTPTSATTIKPVDSTRPSEWSAEVAASRDMETVFQGMLHKKYGVHSQPSEFVVGLMEHVFGNGEKLKSFHLKLAPKDAHLDFPTLGGSDSTEGEERHESKKAGGRLNEITRRFNTSDADKEEKRRLKRLNKATTPTAATAVEIALAAAPPPDRRLPEGLSAKAAIQLGIGVPDVPSRELEKDTGDKKKRIRLASKVMTPTITPNAAELVLAEAPPPDNRIPEGLSAKAAMQLGIDVEEKKEKEDVLSPPTPLSTSDTDSESDMAEDLSPALSPASLPTEDPAINEDESGLSTKAAHRLDAYSILTDASATTKGTANPPAPRPQSSSSTLISPNPEPFQSPGLIVWPSMFIPLSPIELEMHACKNVHTLIGCKPALAEYISTFLDEDGNRIESDEGFDEALWDYECFRRRRFNWPSEIPEWDSSYPEASALDSAPTSKSGDTPKSANLSSSRNNRGSMHISDGPWTLASDAAGAEPTTAHHQYKNHDLAHVRTLRVYQAIKMGEYSLSTLQYPRSSPLRN</sequence>
<feature type="region of interest" description="Disordered" evidence="1">
    <location>
        <begin position="843"/>
        <end position="889"/>
    </location>
</feature>
<feature type="region of interest" description="Disordered" evidence="1">
    <location>
        <begin position="330"/>
        <end position="391"/>
    </location>
</feature>
<dbReference type="CDD" id="cd02440">
    <property type="entry name" value="AdoMet_MTases"/>
    <property type="match status" value="1"/>
</dbReference>
<feature type="compositionally biased region" description="Basic residues" evidence="1">
    <location>
        <begin position="62"/>
        <end position="72"/>
    </location>
</feature>
<evidence type="ECO:0000259" key="2">
    <source>
        <dbReference type="Pfam" id="PF13649"/>
    </source>
</evidence>
<dbReference type="Proteomes" id="UP000717328">
    <property type="component" value="Unassembled WGS sequence"/>
</dbReference>
<keyword evidence="4" id="KW-1185">Reference proteome</keyword>
<feature type="region of interest" description="Disordered" evidence="1">
    <location>
        <begin position="657"/>
        <end position="706"/>
    </location>
</feature>
<dbReference type="EMBL" id="JABCKI010000115">
    <property type="protein sequence ID" value="KAG5652571.1"/>
    <property type="molecule type" value="Genomic_DNA"/>
</dbReference>
<feature type="compositionally biased region" description="Polar residues" evidence="1">
    <location>
        <begin position="98"/>
        <end position="110"/>
    </location>
</feature>